<dbReference type="AlphaFoldDB" id="A0A7J5TST4"/>
<dbReference type="InterPro" id="IPR007657">
    <property type="entry name" value="Glycosyltransferase_61"/>
</dbReference>
<dbReference type="InterPro" id="IPR049625">
    <property type="entry name" value="Glyco_transf_61_cat"/>
</dbReference>
<feature type="domain" description="Glycosyltransferase 61 catalytic" evidence="4">
    <location>
        <begin position="96"/>
        <end position="313"/>
    </location>
</feature>
<reference evidence="5 6" key="1">
    <citation type="submission" date="2019-10" db="EMBL/GenBank/DDBJ databases">
        <title>Rudanella paleaurantiibacter sp. nov., isolated from sludge.</title>
        <authorList>
            <person name="Xu S.Q."/>
        </authorList>
    </citation>
    <scope>NUCLEOTIDE SEQUENCE [LARGE SCALE GENOMIC DNA]</scope>
    <source>
        <strain evidence="5 6">HX-22-17</strain>
    </source>
</reference>
<organism evidence="5 6">
    <name type="scientific">Rudanella paleaurantiibacter</name>
    <dbReference type="NCBI Taxonomy" id="2614655"/>
    <lineage>
        <taxon>Bacteria</taxon>
        <taxon>Pseudomonadati</taxon>
        <taxon>Bacteroidota</taxon>
        <taxon>Cytophagia</taxon>
        <taxon>Cytophagales</taxon>
        <taxon>Cytophagaceae</taxon>
        <taxon>Rudanella</taxon>
    </lineage>
</organism>
<evidence type="ECO:0000256" key="1">
    <source>
        <dbReference type="ARBA" id="ARBA00022676"/>
    </source>
</evidence>
<dbReference type="Pfam" id="PF04577">
    <property type="entry name" value="Glyco_transf_61"/>
    <property type="match status" value="1"/>
</dbReference>
<comment type="caution">
    <text evidence="5">The sequence shown here is derived from an EMBL/GenBank/DDBJ whole genome shotgun (WGS) entry which is preliminary data.</text>
</comment>
<evidence type="ECO:0000313" key="6">
    <source>
        <dbReference type="Proteomes" id="UP000488299"/>
    </source>
</evidence>
<protein>
    <submittedName>
        <fullName evidence="5">DUF563 domain-containing protein</fullName>
    </submittedName>
</protein>
<accession>A0A7J5TST4</accession>
<evidence type="ECO:0000313" key="5">
    <source>
        <dbReference type="EMBL" id="KAB7726478.1"/>
    </source>
</evidence>
<sequence>MFITWLKNTAKRLLRLGARLAGQPLHYKHETDALLTPYVVDHTPEQGVLLPTIRDSGIAERTVFDAKEAVTLPTYVWHLPTTPAATRVLRSGAVWHRGAVLCTDYWTHHVVKDSLRPHRRTVVHVETVVAPFSHYPDMTAFGGYYDYIYLIFAKLCRIEKTLPGGFTEVAITYPLFHTAYESELLTLLGFTPDRIFDSREYELQANTYLLGNGGDWFYPNLNDVVAARQRLTPLLPNQVAHPAHRLYISRAGRRRIVNEEALMRLLEPYGFSFVEDRPRSLAEQLSLYHGASFIIGPHGASFSNITWCQPGTYLHELCSVNYAPDFFLYLAQLRQLHYSVSLHGAVRRQAIARSQIDDIIVSIPTVERILPHWLNSQLQPTERVQ</sequence>
<dbReference type="RefSeq" id="WP_152126795.1">
    <property type="nucleotide sequence ID" value="NZ_WELI01000015.1"/>
</dbReference>
<dbReference type="EMBL" id="WELI01000015">
    <property type="protein sequence ID" value="KAB7726478.1"/>
    <property type="molecule type" value="Genomic_DNA"/>
</dbReference>
<dbReference type="Proteomes" id="UP000488299">
    <property type="component" value="Unassembled WGS sequence"/>
</dbReference>
<name>A0A7J5TST4_9BACT</name>
<gene>
    <name evidence="5" type="ORF">F5984_24480</name>
</gene>
<evidence type="ECO:0000256" key="2">
    <source>
        <dbReference type="ARBA" id="ARBA00022679"/>
    </source>
</evidence>
<proteinExistence type="predicted"/>
<dbReference type="PANTHER" id="PTHR20961">
    <property type="entry name" value="GLYCOSYLTRANSFERASE"/>
    <property type="match status" value="1"/>
</dbReference>
<keyword evidence="3" id="KW-0325">Glycoprotein</keyword>
<keyword evidence="6" id="KW-1185">Reference proteome</keyword>
<dbReference type="GO" id="GO:0016757">
    <property type="term" value="F:glycosyltransferase activity"/>
    <property type="evidence" value="ECO:0007669"/>
    <property type="project" value="UniProtKB-KW"/>
</dbReference>
<keyword evidence="2" id="KW-0808">Transferase</keyword>
<evidence type="ECO:0000256" key="3">
    <source>
        <dbReference type="ARBA" id="ARBA00023180"/>
    </source>
</evidence>
<keyword evidence="1" id="KW-0328">Glycosyltransferase</keyword>
<evidence type="ECO:0000259" key="4">
    <source>
        <dbReference type="Pfam" id="PF04577"/>
    </source>
</evidence>